<name>A0A6B8W173_9CORY</name>
<dbReference type="EMBL" id="CP046453">
    <property type="protein sequence ID" value="QGU05135.1"/>
    <property type="molecule type" value="Genomic_DNA"/>
</dbReference>
<organism evidence="1 2">
    <name type="scientific">Corynebacterium comes</name>
    <dbReference type="NCBI Taxonomy" id="2675218"/>
    <lineage>
        <taxon>Bacteria</taxon>
        <taxon>Bacillati</taxon>
        <taxon>Actinomycetota</taxon>
        <taxon>Actinomycetes</taxon>
        <taxon>Mycobacteriales</taxon>
        <taxon>Corynebacteriaceae</taxon>
        <taxon>Corynebacterium</taxon>
    </lineage>
</organism>
<keyword evidence="2" id="KW-1185">Reference proteome</keyword>
<protein>
    <submittedName>
        <fullName evidence="1">Uncharacterized protein</fullName>
    </submittedName>
</protein>
<sequence>MNGEFAGRLTGRASATLALTALIYAHLGDIDVAGEAARWYGSVGGPAGPDAT</sequence>
<evidence type="ECO:0000313" key="2">
    <source>
        <dbReference type="Proteomes" id="UP000425178"/>
    </source>
</evidence>
<evidence type="ECO:0000313" key="1">
    <source>
        <dbReference type="EMBL" id="QGU05135.1"/>
    </source>
</evidence>
<accession>A0A6B8W173</accession>
<dbReference type="Proteomes" id="UP000425178">
    <property type="component" value="Chromosome"/>
</dbReference>
<dbReference type="RefSeq" id="WP_156228616.1">
    <property type="nucleotide sequence ID" value="NZ_CP046453.1"/>
</dbReference>
<dbReference type="KEGG" id="ccoe:CETAM_09430"/>
<proteinExistence type="predicted"/>
<gene>
    <name evidence="1" type="ORF">CETAM_09430</name>
</gene>
<reference evidence="1 2" key="1">
    <citation type="journal article" date="2021" name="Int. J. Syst. Evol. Microbiol.">
        <title>Classification of three corynebacterial strains isolated from a small paddock in North Rhine-Westphalia: proposal of &lt;i&gt;Corynebacterium kalinowskii&lt;/i&gt; sp. nov., &lt;i&gt;Corynebacterium comes&lt;/i&gt; sp. nov. and &lt;i&gt;Corynebacterium occultum&lt;/i&gt; sp. nov.</title>
        <authorList>
            <person name="Schaffert L."/>
            <person name="Ruwe M."/>
            <person name="Milse J."/>
            <person name="Hanuschka K."/>
            <person name="Ortseifen V."/>
            <person name="Droste J."/>
            <person name="Brandt D."/>
            <person name="Schl L."/>
            <person name="Kutter Y."/>
            <person name="Vinke S."/>
            <person name="Vieh P."/>
            <person name="Jacob L."/>
            <person name="L N.C."/>
            <person name="Schulte-Berndt E."/>
            <person name="Hain C."/>
            <person name="Linder M."/>
            <person name="Schmidt P."/>
            <person name="Wollenschl L."/>
            <person name="Luttermann T."/>
            <person name="Thieme E."/>
            <person name="Hassa J."/>
            <person name="Haak M."/>
            <person name="Wittchen M."/>
            <person name="Mentz A."/>
            <person name="Persicke M."/>
            <person name="Busche T."/>
            <person name="R C."/>
        </authorList>
    </citation>
    <scope>NUCLEOTIDE SEQUENCE [LARGE SCALE GENOMIC DNA]</scope>
    <source>
        <strain evidence="1 2">2019</strain>
    </source>
</reference>
<dbReference type="AlphaFoldDB" id="A0A6B8W173"/>